<evidence type="ECO:0000256" key="3">
    <source>
        <dbReference type="PROSITE-ProRule" id="PRU00023"/>
    </source>
</evidence>
<reference evidence="4 5" key="1">
    <citation type="journal article" date="2006" name="Science">
        <title>Phytophthora genome sequences uncover evolutionary origins and mechanisms of pathogenesis.</title>
        <authorList>
            <person name="Tyler B.M."/>
            <person name="Tripathy S."/>
            <person name="Zhang X."/>
            <person name="Dehal P."/>
            <person name="Jiang R.H."/>
            <person name="Aerts A."/>
            <person name="Arredondo F.D."/>
            <person name="Baxter L."/>
            <person name="Bensasson D."/>
            <person name="Beynon J.L."/>
            <person name="Chapman J."/>
            <person name="Damasceno C.M."/>
            <person name="Dorrance A.E."/>
            <person name="Dou D."/>
            <person name="Dickerman A.W."/>
            <person name="Dubchak I.L."/>
            <person name="Garbelotto M."/>
            <person name="Gijzen M."/>
            <person name="Gordon S.G."/>
            <person name="Govers F."/>
            <person name="Grunwald N.J."/>
            <person name="Huang W."/>
            <person name="Ivors K.L."/>
            <person name="Jones R.W."/>
            <person name="Kamoun S."/>
            <person name="Krampis K."/>
            <person name="Lamour K.H."/>
            <person name="Lee M.K."/>
            <person name="McDonald W.H."/>
            <person name="Medina M."/>
            <person name="Meijer H.J."/>
            <person name="Nordberg E.K."/>
            <person name="Maclean D.J."/>
            <person name="Ospina-Giraldo M.D."/>
            <person name="Morris P.F."/>
            <person name="Phuntumart V."/>
            <person name="Putnam N.H."/>
            <person name="Rash S."/>
            <person name="Rose J.K."/>
            <person name="Sakihama Y."/>
            <person name="Salamov A.A."/>
            <person name="Savidor A."/>
            <person name="Scheuring C.F."/>
            <person name="Smith B.M."/>
            <person name="Sobral B.W."/>
            <person name="Terry A."/>
            <person name="Torto-Alalibo T.A."/>
            <person name="Win J."/>
            <person name="Xu Z."/>
            <person name="Zhang H."/>
            <person name="Grigoriev I.V."/>
            <person name="Rokhsar D.S."/>
            <person name="Boore J.L."/>
        </authorList>
    </citation>
    <scope>NUCLEOTIDE SEQUENCE [LARGE SCALE GENOMIC DNA]</scope>
    <source>
        <strain evidence="4 5">P6497</strain>
    </source>
</reference>
<dbReference type="Pfam" id="PF12796">
    <property type="entry name" value="Ank_2"/>
    <property type="match status" value="1"/>
</dbReference>
<dbReference type="KEGG" id="psoj:PHYSODRAFT_295904"/>
<proteinExistence type="predicted"/>
<dbReference type="GeneID" id="20641316"/>
<dbReference type="InterPro" id="IPR036770">
    <property type="entry name" value="Ankyrin_rpt-contain_sf"/>
</dbReference>
<evidence type="ECO:0000256" key="2">
    <source>
        <dbReference type="ARBA" id="ARBA00023043"/>
    </source>
</evidence>
<feature type="repeat" description="ANK" evidence="3">
    <location>
        <begin position="46"/>
        <end position="78"/>
    </location>
</feature>
<accession>G4YTG8</accession>
<dbReference type="PROSITE" id="PS50088">
    <property type="entry name" value="ANK_REPEAT"/>
    <property type="match status" value="2"/>
</dbReference>
<dbReference type="OMA" id="SINTHYE"/>
<name>G4YTG8_PHYSP</name>
<protein>
    <submittedName>
        <fullName evidence="4">Uncharacterized protein</fullName>
    </submittedName>
</protein>
<keyword evidence="2 3" id="KW-0040">ANK repeat</keyword>
<dbReference type="Gene3D" id="1.25.40.20">
    <property type="entry name" value="Ankyrin repeat-containing domain"/>
    <property type="match status" value="2"/>
</dbReference>
<evidence type="ECO:0000313" key="5">
    <source>
        <dbReference type="Proteomes" id="UP000002640"/>
    </source>
</evidence>
<dbReference type="RefSeq" id="XP_009518855.1">
    <property type="nucleotide sequence ID" value="XM_009520560.1"/>
</dbReference>
<keyword evidence="5" id="KW-1185">Reference proteome</keyword>
<evidence type="ECO:0000256" key="1">
    <source>
        <dbReference type="ARBA" id="ARBA00022737"/>
    </source>
</evidence>
<dbReference type="PANTHER" id="PTHR24198">
    <property type="entry name" value="ANKYRIN REPEAT AND PROTEIN KINASE DOMAIN-CONTAINING PROTEIN"/>
    <property type="match status" value="1"/>
</dbReference>
<keyword evidence="1" id="KW-0677">Repeat</keyword>
<dbReference type="EMBL" id="JH159152">
    <property type="protein sequence ID" value="EGZ23567.1"/>
    <property type="molecule type" value="Genomic_DNA"/>
</dbReference>
<dbReference type="SMR" id="G4YTG8"/>
<feature type="repeat" description="ANK" evidence="3">
    <location>
        <begin position="108"/>
        <end position="142"/>
    </location>
</feature>
<dbReference type="Proteomes" id="UP000002640">
    <property type="component" value="Unassembled WGS sequence"/>
</dbReference>
<organism evidence="4 5">
    <name type="scientific">Phytophthora sojae (strain P6497)</name>
    <name type="common">Soybean stem and root rot agent</name>
    <name type="synonym">Phytophthora megasperma f. sp. glycines</name>
    <dbReference type="NCBI Taxonomy" id="1094619"/>
    <lineage>
        <taxon>Eukaryota</taxon>
        <taxon>Sar</taxon>
        <taxon>Stramenopiles</taxon>
        <taxon>Oomycota</taxon>
        <taxon>Peronosporomycetes</taxon>
        <taxon>Peronosporales</taxon>
        <taxon>Peronosporaceae</taxon>
        <taxon>Phytophthora</taxon>
    </lineage>
</organism>
<dbReference type="AlphaFoldDB" id="G4YTG8"/>
<dbReference type="InterPro" id="IPR002110">
    <property type="entry name" value="Ankyrin_rpt"/>
</dbReference>
<dbReference type="Pfam" id="PF00023">
    <property type="entry name" value="Ank"/>
    <property type="match status" value="1"/>
</dbReference>
<sequence>MRRVWSFGEKVLSASIRSRSEAAVSFVLDTSELRLAPDTTSINTHYEDLPLFQAVAHDNAEIVELLLSRGASLRERKALGHTVLHAAAEQNAQHVLDLIRAEDLKDEQANTALHYAVDYNRVKVNITAQLLAVGANANVTNSRLVAPLHLVVRRGRVDITRMLLVNGQASSNQKDYNGNTPLHDAVALDGARLADENPRIEALNVEEQPERTHVALVDVLLSHGADGNLQNDTFPTALGYSRWIRTYRCRAASTRSRRAQDKQIRSGAASCSRCVRRE</sequence>
<evidence type="ECO:0000313" key="4">
    <source>
        <dbReference type="EMBL" id="EGZ23567.1"/>
    </source>
</evidence>
<gene>
    <name evidence="4" type="ORF">PHYSODRAFT_295904</name>
</gene>
<dbReference type="PROSITE" id="PS50297">
    <property type="entry name" value="ANK_REP_REGION"/>
    <property type="match status" value="1"/>
</dbReference>
<dbReference type="SUPFAM" id="SSF48403">
    <property type="entry name" value="Ankyrin repeat"/>
    <property type="match status" value="1"/>
</dbReference>
<dbReference type="InParanoid" id="G4YTG8"/>
<dbReference type="PANTHER" id="PTHR24198:SF165">
    <property type="entry name" value="ANKYRIN REPEAT-CONTAINING PROTEIN-RELATED"/>
    <property type="match status" value="1"/>
</dbReference>
<dbReference type="PRINTS" id="PR01415">
    <property type="entry name" value="ANKYRIN"/>
</dbReference>
<dbReference type="SMART" id="SM00248">
    <property type="entry name" value="ANK"/>
    <property type="match status" value="5"/>
</dbReference>